<dbReference type="InterPro" id="IPR029058">
    <property type="entry name" value="AB_hydrolase_fold"/>
</dbReference>
<dbReference type="PANTHER" id="PTHR11559">
    <property type="entry name" value="CARBOXYLESTERASE"/>
    <property type="match status" value="1"/>
</dbReference>
<sequence>MSEELHEITQHATIGPIKGLRKGSGVVQYLGVQYATLKDRFARGELLESYSGSHPSKQGGSLNATRIGPVPVSPENGCEWEQTLLQHPLPFGEYPQSDTECLTLNIAVPSCNPRTRLRLPVLVFVHGGAFATGSSSYPQNDLARIVQLSSDINKPMIAVGVNYRLGAPGFLYSSTMEAAGYKPNNGLDDQRLALRWVQRHIPGFGGDPQKVTFMGESAGGASGCFHLHSAAPLFHQFISMSGTSLLRARSPEVLERSFARVTDIFGINDLTPQEQVQHLLKAPIDDLRARVGRQVPLGPMVDGDMIHETTTFQALAGRSDFERLFPGAGHCQRILVGDCQMDAAALAPRLESRTDILPQTLVNCLLRVLKPTDTDTATAVIAAYGLDDGSMATTQTSTERVLNVGNDVCFAVAAQAFARAWSLAGHEAFLYRFNCPNPWNGVWKGYATHILDLAFLLLNYNEYLSQGQRENAERFAKDVITFVHGGEPWMAYRSGIQEGSMVYDAPAEGDLDRSEYVGWETPQLTGRRDIMQSIDEPGLLDRMMEGWQLFMAQK</sequence>
<dbReference type="AlphaFoldDB" id="A0A1L9TT62"/>
<dbReference type="VEuPathDB" id="FungiDB:ASPSYDRAFT_129452"/>
<dbReference type="Pfam" id="PF00135">
    <property type="entry name" value="COesterase"/>
    <property type="match status" value="1"/>
</dbReference>
<dbReference type="GeneID" id="63756602"/>
<proteinExistence type="predicted"/>
<evidence type="ECO:0000313" key="2">
    <source>
        <dbReference type="EMBL" id="OJJ62601.1"/>
    </source>
</evidence>
<dbReference type="OrthoDB" id="3200163at2759"/>
<dbReference type="EMBL" id="KV878583">
    <property type="protein sequence ID" value="OJJ62601.1"/>
    <property type="molecule type" value="Genomic_DNA"/>
</dbReference>
<name>A0A1L9TT62_9EURO</name>
<dbReference type="RefSeq" id="XP_040706407.1">
    <property type="nucleotide sequence ID" value="XM_040840529.1"/>
</dbReference>
<dbReference type="SUPFAM" id="SSF53474">
    <property type="entry name" value="alpha/beta-Hydrolases"/>
    <property type="match status" value="1"/>
</dbReference>
<accession>A0A1L9TT62</accession>
<dbReference type="InterPro" id="IPR050309">
    <property type="entry name" value="Type-B_Carboxylest/Lipase"/>
</dbReference>
<gene>
    <name evidence="2" type="ORF">ASPSYDRAFT_129452</name>
</gene>
<evidence type="ECO:0000313" key="3">
    <source>
        <dbReference type="Proteomes" id="UP000184356"/>
    </source>
</evidence>
<protein>
    <recommendedName>
        <fullName evidence="1">Carboxylesterase type B domain-containing protein</fullName>
    </recommendedName>
</protein>
<evidence type="ECO:0000259" key="1">
    <source>
        <dbReference type="Pfam" id="PF00135"/>
    </source>
</evidence>
<dbReference type="InterPro" id="IPR002018">
    <property type="entry name" value="CarbesteraseB"/>
</dbReference>
<organism evidence="2 3">
    <name type="scientific">Aspergillus sydowii CBS 593.65</name>
    <dbReference type="NCBI Taxonomy" id="1036612"/>
    <lineage>
        <taxon>Eukaryota</taxon>
        <taxon>Fungi</taxon>
        <taxon>Dikarya</taxon>
        <taxon>Ascomycota</taxon>
        <taxon>Pezizomycotina</taxon>
        <taxon>Eurotiomycetes</taxon>
        <taxon>Eurotiomycetidae</taxon>
        <taxon>Eurotiales</taxon>
        <taxon>Aspergillaceae</taxon>
        <taxon>Aspergillus</taxon>
        <taxon>Aspergillus subgen. Nidulantes</taxon>
    </lineage>
</organism>
<dbReference type="STRING" id="1036612.A0A1L9TT62"/>
<keyword evidence="3" id="KW-1185">Reference proteome</keyword>
<feature type="domain" description="Carboxylesterase type B" evidence="1">
    <location>
        <begin position="13"/>
        <end position="488"/>
    </location>
</feature>
<dbReference type="Gene3D" id="3.40.50.1820">
    <property type="entry name" value="alpha/beta hydrolase"/>
    <property type="match status" value="1"/>
</dbReference>
<dbReference type="Proteomes" id="UP000184356">
    <property type="component" value="Unassembled WGS sequence"/>
</dbReference>
<reference evidence="3" key="1">
    <citation type="journal article" date="2017" name="Genome Biol.">
        <title>Comparative genomics reveals high biological diversity and specific adaptations in the industrially and medically important fungal genus Aspergillus.</title>
        <authorList>
            <person name="de Vries R.P."/>
            <person name="Riley R."/>
            <person name="Wiebenga A."/>
            <person name="Aguilar-Osorio G."/>
            <person name="Amillis S."/>
            <person name="Uchima C.A."/>
            <person name="Anderluh G."/>
            <person name="Asadollahi M."/>
            <person name="Askin M."/>
            <person name="Barry K."/>
            <person name="Battaglia E."/>
            <person name="Bayram O."/>
            <person name="Benocci T."/>
            <person name="Braus-Stromeyer S.A."/>
            <person name="Caldana C."/>
            <person name="Canovas D."/>
            <person name="Cerqueira G.C."/>
            <person name="Chen F."/>
            <person name="Chen W."/>
            <person name="Choi C."/>
            <person name="Clum A."/>
            <person name="Dos Santos R.A."/>
            <person name="Damasio A.R."/>
            <person name="Diallinas G."/>
            <person name="Emri T."/>
            <person name="Fekete E."/>
            <person name="Flipphi M."/>
            <person name="Freyberg S."/>
            <person name="Gallo A."/>
            <person name="Gournas C."/>
            <person name="Habgood R."/>
            <person name="Hainaut M."/>
            <person name="Harispe M.L."/>
            <person name="Henrissat B."/>
            <person name="Hilden K.S."/>
            <person name="Hope R."/>
            <person name="Hossain A."/>
            <person name="Karabika E."/>
            <person name="Karaffa L."/>
            <person name="Karanyi Z."/>
            <person name="Krasevec N."/>
            <person name="Kuo A."/>
            <person name="Kusch H."/>
            <person name="LaButti K."/>
            <person name="Lagendijk E.L."/>
            <person name="Lapidus A."/>
            <person name="Levasseur A."/>
            <person name="Lindquist E."/>
            <person name="Lipzen A."/>
            <person name="Logrieco A.F."/>
            <person name="MacCabe A."/>
            <person name="Maekelae M.R."/>
            <person name="Malavazi I."/>
            <person name="Melin P."/>
            <person name="Meyer V."/>
            <person name="Mielnichuk N."/>
            <person name="Miskei M."/>
            <person name="Molnar A.P."/>
            <person name="Mule G."/>
            <person name="Ngan C.Y."/>
            <person name="Orejas M."/>
            <person name="Orosz E."/>
            <person name="Ouedraogo J.P."/>
            <person name="Overkamp K.M."/>
            <person name="Park H.-S."/>
            <person name="Perrone G."/>
            <person name="Piumi F."/>
            <person name="Punt P.J."/>
            <person name="Ram A.F."/>
            <person name="Ramon A."/>
            <person name="Rauscher S."/>
            <person name="Record E."/>
            <person name="Riano-Pachon D.M."/>
            <person name="Robert V."/>
            <person name="Roehrig J."/>
            <person name="Ruller R."/>
            <person name="Salamov A."/>
            <person name="Salih N.S."/>
            <person name="Samson R.A."/>
            <person name="Sandor E."/>
            <person name="Sanguinetti M."/>
            <person name="Schuetze T."/>
            <person name="Sepcic K."/>
            <person name="Shelest E."/>
            <person name="Sherlock G."/>
            <person name="Sophianopoulou V."/>
            <person name="Squina F.M."/>
            <person name="Sun H."/>
            <person name="Susca A."/>
            <person name="Todd R.B."/>
            <person name="Tsang A."/>
            <person name="Unkles S.E."/>
            <person name="van de Wiele N."/>
            <person name="van Rossen-Uffink D."/>
            <person name="Oliveira J.V."/>
            <person name="Vesth T.C."/>
            <person name="Visser J."/>
            <person name="Yu J.-H."/>
            <person name="Zhou M."/>
            <person name="Andersen M.R."/>
            <person name="Archer D.B."/>
            <person name="Baker S.E."/>
            <person name="Benoit I."/>
            <person name="Brakhage A.A."/>
            <person name="Braus G.H."/>
            <person name="Fischer R."/>
            <person name="Frisvad J.C."/>
            <person name="Goldman G.H."/>
            <person name="Houbraken J."/>
            <person name="Oakley B."/>
            <person name="Pocsi I."/>
            <person name="Scazzocchio C."/>
            <person name="Seiboth B."/>
            <person name="vanKuyk P.A."/>
            <person name="Wortman J."/>
            <person name="Dyer P.S."/>
            <person name="Grigoriev I.V."/>
        </authorList>
    </citation>
    <scope>NUCLEOTIDE SEQUENCE [LARGE SCALE GENOMIC DNA]</scope>
    <source>
        <strain evidence="3">CBS 593.65</strain>
    </source>
</reference>